<dbReference type="SUPFAM" id="SSF54001">
    <property type="entry name" value="Cysteine proteinases"/>
    <property type="match status" value="1"/>
</dbReference>
<reference evidence="5" key="1">
    <citation type="submission" date="2020-11" db="EMBL/GenBank/DDBJ databases">
        <authorList>
            <person name="Tran Van P."/>
        </authorList>
    </citation>
    <scope>NUCLEOTIDE SEQUENCE</scope>
</reference>
<feature type="domain" description="Peptidase C1A papain C-terminal" evidence="3">
    <location>
        <begin position="81"/>
        <end position="294"/>
    </location>
</feature>
<dbReference type="InterPro" id="IPR025660">
    <property type="entry name" value="Pept_his_AS"/>
</dbReference>
<evidence type="ECO:0000313" key="5">
    <source>
        <dbReference type="EMBL" id="CAD7640558.1"/>
    </source>
</evidence>
<feature type="domain" description="Cathepsin propeptide inhibitor" evidence="4">
    <location>
        <begin position="3"/>
        <end position="50"/>
    </location>
</feature>
<dbReference type="PROSITE" id="PS00639">
    <property type="entry name" value="THIOL_PROTEASE_HIS"/>
    <property type="match status" value="1"/>
</dbReference>
<dbReference type="Pfam" id="PF08246">
    <property type="entry name" value="Inhibitor_I29"/>
    <property type="match status" value="1"/>
</dbReference>
<dbReference type="InterPro" id="IPR025661">
    <property type="entry name" value="Pept_asp_AS"/>
</dbReference>
<evidence type="ECO:0000256" key="1">
    <source>
        <dbReference type="ARBA" id="ARBA00008455"/>
    </source>
</evidence>
<dbReference type="GO" id="GO:0008234">
    <property type="term" value="F:cysteine-type peptidase activity"/>
    <property type="evidence" value="ECO:0007669"/>
    <property type="project" value="InterPro"/>
</dbReference>
<dbReference type="InterPro" id="IPR000668">
    <property type="entry name" value="Peptidase_C1A_C"/>
</dbReference>
<comment type="similarity">
    <text evidence="1">Belongs to the peptidase C1 family.</text>
</comment>
<dbReference type="InterPro" id="IPR013201">
    <property type="entry name" value="Prot_inhib_I29"/>
</dbReference>
<organism evidence="5">
    <name type="scientific">Medioppia subpectinata</name>
    <dbReference type="NCBI Taxonomy" id="1979941"/>
    <lineage>
        <taxon>Eukaryota</taxon>
        <taxon>Metazoa</taxon>
        <taxon>Ecdysozoa</taxon>
        <taxon>Arthropoda</taxon>
        <taxon>Chelicerata</taxon>
        <taxon>Arachnida</taxon>
        <taxon>Acari</taxon>
        <taxon>Acariformes</taxon>
        <taxon>Sarcoptiformes</taxon>
        <taxon>Oribatida</taxon>
        <taxon>Brachypylina</taxon>
        <taxon>Oppioidea</taxon>
        <taxon>Oppiidae</taxon>
        <taxon>Medioppia</taxon>
    </lineage>
</organism>
<protein>
    <recommendedName>
        <fullName evidence="7">Cathepsin L</fullName>
    </recommendedName>
</protein>
<dbReference type="GO" id="GO:0006508">
    <property type="term" value="P:proteolysis"/>
    <property type="evidence" value="ECO:0007669"/>
    <property type="project" value="InterPro"/>
</dbReference>
<dbReference type="CDD" id="cd02248">
    <property type="entry name" value="Peptidase_C1A"/>
    <property type="match status" value="1"/>
</dbReference>
<evidence type="ECO:0008006" key="7">
    <source>
        <dbReference type="Google" id="ProtNLM"/>
    </source>
</evidence>
<dbReference type="InterPro" id="IPR013128">
    <property type="entry name" value="Peptidase_C1A"/>
</dbReference>
<sequence length="297" mass="33681">MVSVEEQSKRRQIFEKNYRFIVDHNRDADNGLHTYRLAVNQFADITHEEYLQRFALHSRPTFGKRMESKGKTVINSIANELPISVDWRDKHVVTRVKDQLDVCNKSYLSQLALKTGNLTELSVQNVADCIYPGKLHDLNCFIGGYMHEAYEVIMKYGGVEADITSPYKAYSYNCSYREEYRRAAITGYVNVTTGDERALQEAVARVGPVAIGVDASQETFKFYKSGVYVEPKCKNGFKDLHHAMVVVGYGADNGVDYWLMKNSWGLAYGDAGYIKMARNRDNQCGVATYALYPTGVH</sequence>
<evidence type="ECO:0000259" key="4">
    <source>
        <dbReference type="SMART" id="SM00848"/>
    </source>
</evidence>
<dbReference type="SMART" id="SM00848">
    <property type="entry name" value="Inhibitor_I29"/>
    <property type="match status" value="1"/>
</dbReference>
<dbReference type="OrthoDB" id="10253408at2759"/>
<dbReference type="InterPro" id="IPR038765">
    <property type="entry name" value="Papain-like_cys_pep_sf"/>
</dbReference>
<dbReference type="SMART" id="SM00645">
    <property type="entry name" value="Pept_C1"/>
    <property type="match status" value="1"/>
</dbReference>
<keyword evidence="6" id="KW-1185">Reference proteome</keyword>
<evidence type="ECO:0000259" key="3">
    <source>
        <dbReference type="SMART" id="SM00645"/>
    </source>
</evidence>
<keyword evidence="2" id="KW-1015">Disulfide bond</keyword>
<dbReference type="EMBL" id="CAJPIZ010023792">
    <property type="protein sequence ID" value="CAG2118315.1"/>
    <property type="molecule type" value="Genomic_DNA"/>
</dbReference>
<accession>A0A7R9QCJ1</accession>
<dbReference type="Pfam" id="PF00112">
    <property type="entry name" value="Peptidase_C1"/>
    <property type="match status" value="1"/>
</dbReference>
<dbReference type="PROSITE" id="PS00640">
    <property type="entry name" value="THIOL_PROTEASE_ASN"/>
    <property type="match status" value="1"/>
</dbReference>
<dbReference type="Gene3D" id="3.90.70.10">
    <property type="entry name" value="Cysteine proteinases"/>
    <property type="match status" value="1"/>
</dbReference>
<dbReference type="FunFam" id="3.90.70.10:FF:000332">
    <property type="entry name" value="Cathepsin L1"/>
    <property type="match status" value="1"/>
</dbReference>
<dbReference type="AlphaFoldDB" id="A0A7R9QCJ1"/>
<dbReference type="EMBL" id="OC878367">
    <property type="protein sequence ID" value="CAD7640558.1"/>
    <property type="molecule type" value="Genomic_DNA"/>
</dbReference>
<proteinExistence type="inferred from homology"/>
<dbReference type="InterPro" id="IPR039417">
    <property type="entry name" value="Peptidase_C1A_papain-like"/>
</dbReference>
<evidence type="ECO:0000313" key="6">
    <source>
        <dbReference type="Proteomes" id="UP000759131"/>
    </source>
</evidence>
<dbReference type="Proteomes" id="UP000759131">
    <property type="component" value="Unassembled WGS sequence"/>
</dbReference>
<name>A0A7R9QCJ1_9ACAR</name>
<gene>
    <name evidence="5" type="ORF">OSB1V03_LOCUS18267</name>
</gene>
<evidence type="ECO:0000256" key="2">
    <source>
        <dbReference type="ARBA" id="ARBA00023157"/>
    </source>
</evidence>
<dbReference type="PANTHER" id="PTHR12411">
    <property type="entry name" value="CYSTEINE PROTEASE FAMILY C1-RELATED"/>
    <property type="match status" value="1"/>
</dbReference>